<sequence length="440" mass="48933">MEGTGKRGGDQLSVKKSEPVLIEPETRTHSGFFFLSNLDQMTTHSVETVYWYKAKKGGGSRDTLSDTFKQSLAKILVHYYPLAGRLRLGSDGKYNVECTNEGVLFVEARANCNMDQVDVKVIIDDHSETAGKLVYGSPDPKNILEKPLMTAQVTRFKCGGFALGLSISHFIADGISAMEFIKSWSETARGMPLTTKPVLDRSILRSRQPPKIDFPFDQYPPAETSNVSNISNPFQGEQILTKCFLFDSNKLAILKNMAMEDGTIKSCSNFTALTAFVWRARCKALQMNPDQTTSLLLVLDVRSKLNPPLPKGYFGNGIVLNTCRGRAGELIKNPLSFAVEEVQNGIKMVNEEFVRSWIDYLEVMGAKDFGLHSQFLVSSWTRLSIECSDFGWGEPAHFACTNLLKNSGFFLPDGKEKKGINLILDLPVTAMSTFQELMLL</sequence>
<evidence type="ECO:0008006" key="4">
    <source>
        <dbReference type="Google" id="ProtNLM"/>
    </source>
</evidence>
<organism evidence="2 3">
    <name type="scientific">Populus deltoides</name>
    <name type="common">Eastern poplar</name>
    <name type="synonym">Eastern cottonwood</name>
    <dbReference type="NCBI Taxonomy" id="3696"/>
    <lineage>
        <taxon>Eukaryota</taxon>
        <taxon>Viridiplantae</taxon>
        <taxon>Streptophyta</taxon>
        <taxon>Embryophyta</taxon>
        <taxon>Tracheophyta</taxon>
        <taxon>Spermatophyta</taxon>
        <taxon>Magnoliopsida</taxon>
        <taxon>eudicotyledons</taxon>
        <taxon>Gunneridae</taxon>
        <taxon>Pentapetalae</taxon>
        <taxon>rosids</taxon>
        <taxon>fabids</taxon>
        <taxon>Malpighiales</taxon>
        <taxon>Salicaceae</taxon>
        <taxon>Saliceae</taxon>
        <taxon>Populus</taxon>
    </lineage>
</organism>
<keyword evidence="3" id="KW-1185">Reference proteome</keyword>
<dbReference type="Pfam" id="PF02458">
    <property type="entry name" value="Transferase"/>
    <property type="match status" value="1"/>
</dbReference>
<dbReference type="GO" id="GO:0016747">
    <property type="term" value="F:acyltransferase activity, transferring groups other than amino-acyl groups"/>
    <property type="evidence" value="ECO:0007669"/>
    <property type="project" value="TreeGrafter"/>
</dbReference>
<dbReference type="Gene3D" id="3.30.559.10">
    <property type="entry name" value="Chloramphenicol acetyltransferase-like domain"/>
    <property type="match status" value="2"/>
</dbReference>
<evidence type="ECO:0000313" key="3">
    <source>
        <dbReference type="Proteomes" id="UP000807159"/>
    </source>
</evidence>
<proteinExistence type="inferred from homology"/>
<gene>
    <name evidence="2" type="ORF">H0E87_025035</name>
</gene>
<dbReference type="InterPro" id="IPR050317">
    <property type="entry name" value="Plant_Fungal_Acyltransferase"/>
</dbReference>
<dbReference type="PANTHER" id="PTHR31642:SF318">
    <property type="entry name" value="OMEGA-HYDROXYPALMITATE O-FERULOYL TRANSFERASE"/>
    <property type="match status" value="1"/>
</dbReference>
<protein>
    <recommendedName>
        <fullName evidence="4">Omega-hydroxypalmitate O-feruloyl transferase</fullName>
    </recommendedName>
</protein>
<reference evidence="2" key="1">
    <citation type="journal article" date="2021" name="J. Hered.">
        <title>Genome Assembly of Salicaceae Populus deltoides (Eastern Cottonwood) I-69 Based on Nanopore Sequencing and Hi-C Technologies.</title>
        <authorList>
            <person name="Bai S."/>
            <person name="Wu H."/>
            <person name="Zhang J."/>
            <person name="Pan Z."/>
            <person name="Zhao W."/>
            <person name="Li Z."/>
            <person name="Tong C."/>
        </authorList>
    </citation>
    <scope>NUCLEOTIDE SEQUENCE</scope>
    <source>
        <tissue evidence="2">Leaf</tissue>
    </source>
</reference>
<dbReference type="Proteomes" id="UP000807159">
    <property type="component" value="Chromosome 14"/>
</dbReference>
<dbReference type="PANTHER" id="PTHR31642">
    <property type="entry name" value="TRICHOTHECENE 3-O-ACETYLTRANSFERASE"/>
    <property type="match status" value="1"/>
</dbReference>
<comment type="similarity">
    <text evidence="1">Belongs to the plant acyltransferase family.</text>
</comment>
<dbReference type="EMBL" id="JACEGQ020000014">
    <property type="protein sequence ID" value="KAH8489652.1"/>
    <property type="molecule type" value="Genomic_DNA"/>
</dbReference>
<accession>A0A8T2XA57</accession>
<comment type="caution">
    <text evidence="2">The sequence shown here is derived from an EMBL/GenBank/DDBJ whole genome shotgun (WGS) entry which is preliminary data.</text>
</comment>
<evidence type="ECO:0000256" key="1">
    <source>
        <dbReference type="ARBA" id="ARBA00009861"/>
    </source>
</evidence>
<dbReference type="InterPro" id="IPR023213">
    <property type="entry name" value="CAT-like_dom_sf"/>
</dbReference>
<evidence type="ECO:0000313" key="2">
    <source>
        <dbReference type="EMBL" id="KAH8489652.1"/>
    </source>
</evidence>
<name>A0A8T2XA57_POPDE</name>
<dbReference type="AlphaFoldDB" id="A0A8T2XA57"/>